<organism evidence="1 2">
    <name type="scientific">Petrolisthes cinctipes</name>
    <name type="common">Flat porcelain crab</name>
    <dbReference type="NCBI Taxonomy" id="88211"/>
    <lineage>
        <taxon>Eukaryota</taxon>
        <taxon>Metazoa</taxon>
        <taxon>Ecdysozoa</taxon>
        <taxon>Arthropoda</taxon>
        <taxon>Crustacea</taxon>
        <taxon>Multicrustacea</taxon>
        <taxon>Malacostraca</taxon>
        <taxon>Eumalacostraca</taxon>
        <taxon>Eucarida</taxon>
        <taxon>Decapoda</taxon>
        <taxon>Pleocyemata</taxon>
        <taxon>Anomura</taxon>
        <taxon>Galatheoidea</taxon>
        <taxon>Porcellanidae</taxon>
        <taxon>Petrolisthes</taxon>
    </lineage>
</organism>
<dbReference type="Proteomes" id="UP001286313">
    <property type="component" value="Unassembled WGS sequence"/>
</dbReference>
<gene>
    <name evidence="1" type="ORF">Pcinc_005910</name>
</gene>
<reference evidence="1" key="1">
    <citation type="submission" date="2023-10" db="EMBL/GenBank/DDBJ databases">
        <title>Genome assemblies of two species of porcelain crab, Petrolisthes cinctipes and Petrolisthes manimaculis (Anomura: Porcellanidae).</title>
        <authorList>
            <person name="Angst P."/>
        </authorList>
    </citation>
    <scope>NUCLEOTIDE SEQUENCE</scope>
    <source>
        <strain evidence="1">PB745_01</strain>
        <tissue evidence="1">Gill</tissue>
    </source>
</reference>
<evidence type="ECO:0000313" key="2">
    <source>
        <dbReference type="Proteomes" id="UP001286313"/>
    </source>
</evidence>
<dbReference type="EMBL" id="JAWQEG010000441">
    <property type="protein sequence ID" value="KAK3890102.1"/>
    <property type="molecule type" value="Genomic_DNA"/>
</dbReference>
<proteinExistence type="predicted"/>
<accession>A0AAE1GDY5</accession>
<keyword evidence="2" id="KW-1185">Reference proteome</keyword>
<protein>
    <submittedName>
        <fullName evidence="1">Uncharacterized protein</fullName>
    </submittedName>
</protein>
<dbReference type="AlphaFoldDB" id="A0AAE1GDY5"/>
<comment type="caution">
    <text evidence="1">The sequence shown here is derived from an EMBL/GenBank/DDBJ whole genome shotgun (WGS) entry which is preliminary data.</text>
</comment>
<evidence type="ECO:0000313" key="1">
    <source>
        <dbReference type="EMBL" id="KAK3890102.1"/>
    </source>
</evidence>
<sequence>MEVIHQIVRGIKTSIAKSYGIKSEKARKFHNVACCHLGLSPTKPYQASPEWFQSYLNREHLKRLCLAYTDMANDFPTLLQCSKVTQATIIHVWHLILPNLRISVPVAPGEPQELTQQLAEVVNVACQVPGHSEVTAEAMTDVVNNNTDTFDAVVEDIEGDAQIDCGIDR</sequence>
<name>A0AAE1GDY5_PETCI</name>